<evidence type="ECO:0000256" key="6">
    <source>
        <dbReference type="SAM" id="Phobius"/>
    </source>
</evidence>
<dbReference type="PANTHER" id="PTHR30619:SF1">
    <property type="entry name" value="RECOMBINATION PROTEIN 2"/>
    <property type="match status" value="1"/>
</dbReference>
<dbReference type="InterPro" id="IPR052159">
    <property type="entry name" value="Competence_DNA_uptake"/>
</dbReference>
<reference evidence="9 10" key="1">
    <citation type="submission" date="2018-01" db="EMBL/GenBank/DDBJ databases">
        <title>Glutamicibacter soli strain NHPC-3 Whole genome sequence and assembly.</title>
        <authorList>
            <person name="Choudhury P."/>
            <person name="Gupta D."/>
            <person name="Sengupta K."/>
            <person name="Jawed A."/>
            <person name="Sultana N."/>
            <person name="Saha P."/>
        </authorList>
    </citation>
    <scope>NUCLEOTIDE SEQUENCE [LARGE SCALE GENOMIC DNA]</scope>
    <source>
        <strain evidence="9 10">NHPC-3</strain>
    </source>
</reference>
<comment type="caution">
    <text evidence="9">The sequence shown here is derived from an EMBL/GenBank/DDBJ whole genome shotgun (WGS) entry which is preliminary data.</text>
</comment>
<evidence type="ECO:0000256" key="3">
    <source>
        <dbReference type="ARBA" id="ARBA00022692"/>
    </source>
</evidence>
<evidence type="ECO:0000259" key="7">
    <source>
        <dbReference type="Pfam" id="PF00753"/>
    </source>
</evidence>
<evidence type="ECO:0000259" key="8">
    <source>
        <dbReference type="Pfam" id="PF03772"/>
    </source>
</evidence>
<evidence type="ECO:0000313" key="10">
    <source>
        <dbReference type="Proteomes" id="UP000252167"/>
    </source>
</evidence>
<protein>
    <recommendedName>
        <fullName evidence="11">MBL fold metallo-hydrolase</fullName>
    </recommendedName>
</protein>
<evidence type="ECO:0000256" key="5">
    <source>
        <dbReference type="ARBA" id="ARBA00023136"/>
    </source>
</evidence>
<dbReference type="EMBL" id="POAF01000001">
    <property type="protein sequence ID" value="RBM03838.1"/>
    <property type="molecule type" value="Genomic_DNA"/>
</dbReference>
<feature type="transmembrane region" description="Helical" evidence="6">
    <location>
        <begin position="450"/>
        <end position="470"/>
    </location>
</feature>
<keyword evidence="3 6" id="KW-0812">Transmembrane</keyword>
<keyword evidence="5 6" id="KW-0472">Membrane</keyword>
<feature type="domain" description="ComEC/Rec2-related protein" evidence="8">
    <location>
        <begin position="238"/>
        <end position="501"/>
    </location>
</feature>
<dbReference type="GO" id="GO:0005886">
    <property type="term" value="C:plasma membrane"/>
    <property type="evidence" value="ECO:0007669"/>
    <property type="project" value="UniProtKB-SubCell"/>
</dbReference>
<proteinExistence type="predicted"/>
<dbReference type="InterPro" id="IPR036866">
    <property type="entry name" value="RibonucZ/Hydroxyglut_hydro"/>
</dbReference>
<dbReference type="NCBIfam" id="TIGR00360">
    <property type="entry name" value="ComEC_N-term"/>
    <property type="match status" value="1"/>
</dbReference>
<accession>A0A365YMJ4</accession>
<name>A0A365YMJ4_9MICC</name>
<dbReference type="Pfam" id="PF03772">
    <property type="entry name" value="Competence"/>
    <property type="match status" value="1"/>
</dbReference>
<comment type="subcellular location">
    <subcellularLocation>
        <location evidence="1">Cell membrane</location>
        <topology evidence="1">Multi-pass membrane protein</topology>
    </subcellularLocation>
</comment>
<feature type="transmembrane region" description="Helical" evidence="6">
    <location>
        <begin position="482"/>
        <end position="501"/>
    </location>
</feature>
<keyword evidence="4 6" id="KW-1133">Transmembrane helix</keyword>
<feature type="transmembrane region" description="Helical" evidence="6">
    <location>
        <begin position="358"/>
        <end position="380"/>
    </location>
</feature>
<dbReference type="SUPFAM" id="SSF56281">
    <property type="entry name" value="Metallo-hydrolase/oxidoreductase"/>
    <property type="match status" value="1"/>
</dbReference>
<feature type="transmembrane region" description="Helical" evidence="6">
    <location>
        <begin position="392"/>
        <end position="410"/>
    </location>
</feature>
<sequence>MGRSPPWRSWTRSPASARRCWATCASWCSHEVLVVRTDFRGLWLLAGAWLAALLQPPGWAVLALLGAFAGLFALLLRARHDAPHAAPWFTGPLVLLLGALAVLGTNLGAAECTLPEPGDQQRRITAHFEDPPRPADGGGVAGAALLTGYQHRGHWQRCPIPIYLALAAPLPGHAREFTVIASLQPAQDSGSFTWWARADSEPKVTSWQLPTPASNLKERFAAQLVGLPPNARALLPGMLYGDRSGQDQALGEAMKGSGLSHLTAVSGSNIALVGSMLMVLLRLFAVPRVLAGVLMAAGLGLFVAFVGPDPSVLRAGLMGAIAVFSLLSGRGQGSLGILGLSAAVLLLVDRSLAAEPAFALSVLATAGIIMLAPPLAELAARILPALLAEPTAICVAAQFTCLPVVIALNADFSLYSLPANLLAAPLLPVITALGVAALLLCTVIPGAAHVLAWLIGWPAEAIGQLAHLAVRLPGASRPWPEGLPGIVIAAGIAVVFCVLLISGSQTERLRVRCTCLALLGVLAVFLAALVLPATLFWKPPLHDPWTIAMCDVGQGDALVVRDGESSGWLIDAGPPGGGVSGCLRQLGITTLSKVFMTHQDADHFGGVPELESSGVTLGERLVSAGFPEALWQPHRVLVPGDTGQGQGVSYRVIGPDPAMVPGAEPNDISLVLRLSFTRGDRQIDFLTAGDMEEQAMHRLLAASPQGNATILKASHHGARNGGQELIEAARPRVFLVSVGAENTYGHPNQGIIDTAQRLGAQVLRTDQLGTVLLTLDADGVHAASLGAPVR</sequence>
<evidence type="ECO:0008006" key="11">
    <source>
        <dbReference type="Google" id="ProtNLM"/>
    </source>
</evidence>
<keyword evidence="10" id="KW-1185">Reference proteome</keyword>
<organism evidence="9 10">
    <name type="scientific">Glutamicibacter soli</name>
    <dbReference type="NCBI Taxonomy" id="453836"/>
    <lineage>
        <taxon>Bacteria</taxon>
        <taxon>Bacillati</taxon>
        <taxon>Actinomycetota</taxon>
        <taxon>Actinomycetes</taxon>
        <taxon>Micrococcales</taxon>
        <taxon>Micrococcaceae</taxon>
        <taxon>Glutamicibacter</taxon>
    </lineage>
</organism>
<evidence type="ECO:0000256" key="4">
    <source>
        <dbReference type="ARBA" id="ARBA00022989"/>
    </source>
</evidence>
<evidence type="ECO:0000256" key="2">
    <source>
        <dbReference type="ARBA" id="ARBA00022475"/>
    </source>
</evidence>
<dbReference type="InterPro" id="IPR004477">
    <property type="entry name" value="ComEC_N"/>
</dbReference>
<feature type="domain" description="Metallo-beta-lactamase" evidence="7">
    <location>
        <begin position="551"/>
        <end position="612"/>
    </location>
</feature>
<dbReference type="Pfam" id="PF00753">
    <property type="entry name" value="Lactamase_B"/>
    <property type="match status" value="1"/>
</dbReference>
<feature type="transmembrane region" description="Helical" evidence="6">
    <location>
        <begin position="88"/>
        <end position="109"/>
    </location>
</feature>
<keyword evidence="2" id="KW-1003">Cell membrane</keyword>
<evidence type="ECO:0000256" key="1">
    <source>
        <dbReference type="ARBA" id="ARBA00004651"/>
    </source>
</evidence>
<dbReference type="Proteomes" id="UP000252167">
    <property type="component" value="Unassembled WGS sequence"/>
</dbReference>
<feature type="transmembrane region" description="Helical" evidence="6">
    <location>
        <begin position="58"/>
        <end position="76"/>
    </location>
</feature>
<feature type="transmembrane region" description="Helical" evidence="6">
    <location>
        <begin position="513"/>
        <end position="537"/>
    </location>
</feature>
<dbReference type="AlphaFoldDB" id="A0A365YMJ4"/>
<feature type="transmembrane region" description="Helical" evidence="6">
    <location>
        <begin position="422"/>
        <end position="443"/>
    </location>
</feature>
<gene>
    <name evidence="9" type="ORF">C1H84_00585</name>
</gene>
<dbReference type="PANTHER" id="PTHR30619">
    <property type="entry name" value="DNA INTERNALIZATION/COMPETENCE PROTEIN COMEC/REC2"/>
    <property type="match status" value="1"/>
</dbReference>
<dbReference type="Gene3D" id="3.60.15.10">
    <property type="entry name" value="Ribonuclease Z/Hydroxyacylglutathione hydrolase-like"/>
    <property type="match status" value="1"/>
</dbReference>
<feature type="transmembrane region" description="Helical" evidence="6">
    <location>
        <begin position="335"/>
        <end position="352"/>
    </location>
</feature>
<feature type="transmembrane region" description="Helical" evidence="6">
    <location>
        <begin position="288"/>
        <end position="306"/>
    </location>
</feature>
<evidence type="ECO:0000313" key="9">
    <source>
        <dbReference type="EMBL" id="RBM03838.1"/>
    </source>
</evidence>
<dbReference type="InterPro" id="IPR001279">
    <property type="entry name" value="Metallo-B-lactamas"/>
</dbReference>